<evidence type="ECO:0000256" key="5">
    <source>
        <dbReference type="ARBA" id="ARBA00023242"/>
    </source>
</evidence>
<keyword evidence="3" id="KW-0238">DNA-binding</keyword>
<gene>
    <name evidence="8" type="ORF">KP509_12G053600</name>
</gene>
<feature type="compositionally biased region" description="Polar residues" evidence="6">
    <location>
        <begin position="545"/>
        <end position="566"/>
    </location>
</feature>
<feature type="domain" description="TCP" evidence="7">
    <location>
        <begin position="148"/>
        <end position="202"/>
    </location>
</feature>
<keyword evidence="9" id="KW-1185">Reference proteome</keyword>
<organism evidence="8 9">
    <name type="scientific">Ceratopteris richardii</name>
    <name type="common">Triangle waterfern</name>
    <dbReference type="NCBI Taxonomy" id="49495"/>
    <lineage>
        <taxon>Eukaryota</taxon>
        <taxon>Viridiplantae</taxon>
        <taxon>Streptophyta</taxon>
        <taxon>Embryophyta</taxon>
        <taxon>Tracheophyta</taxon>
        <taxon>Polypodiopsida</taxon>
        <taxon>Polypodiidae</taxon>
        <taxon>Polypodiales</taxon>
        <taxon>Pteridineae</taxon>
        <taxon>Pteridaceae</taxon>
        <taxon>Parkerioideae</taxon>
        <taxon>Ceratopteris</taxon>
    </lineage>
</organism>
<dbReference type="GO" id="GO:0043565">
    <property type="term" value="F:sequence-specific DNA binding"/>
    <property type="evidence" value="ECO:0007669"/>
    <property type="project" value="TreeGrafter"/>
</dbReference>
<name>A0A8T2TJ75_CERRI</name>
<dbReference type="EMBL" id="CM035417">
    <property type="protein sequence ID" value="KAH7423397.1"/>
    <property type="molecule type" value="Genomic_DNA"/>
</dbReference>
<dbReference type="OMA" id="SSEPQMW"/>
<dbReference type="AlphaFoldDB" id="A0A8T2TJ75"/>
<evidence type="ECO:0000256" key="4">
    <source>
        <dbReference type="ARBA" id="ARBA00023163"/>
    </source>
</evidence>
<feature type="region of interest" description="Disordered" evidence="6">
    <location>
        <begin position="213"/>
        <end position="244"/>
    </location>
</feature>
<feature type="compositionally biased region" description="Polar residues" evidence="6">
    <location>
        <begin position="235"/>
        <end position="244"/>
    </location>
</feature>
<keyword evidence="2" id="KW-0805">Transcription regulation</keyword>
<evidence type="ECO:0000256" key="2">
    <source>
        <dbReference type="ARBA" id="ARBA00023015"/>
    </source>
</evidence>
<dbReference type="GO" id="GO:0005634">
    <property type="term" value="C:nucleus"/>
    <property type="evidence" value="ECO:0007669"/>
    <property type="project" value="UniProtKB-SubCell"/>
</dbReference>
<comment type="subcellular location">
    <subcellularLocation>
        <location evidence="1">Nucleus</location>
    </subcellularLocation>
</comment>
<dbReference type="GO" id="GO:0003700">
    <property type="term" value="F:DNA-binding transcription factor activity"/>
    <property type="evidence" value="ECO:0007669"/>
    <property type="project" value="InterPro"/>
</dbReference>
<dbReference type="PANTHER" id="PTHR31072">
    <property type="entry name" value="TRANSCRIPTION FACTOR TCP4-RELATED"/>
    <property type="match status" value="1"/>
</dbReference>
<dbReference type="PANTHER" id="PTHR31072:SF170">
    <property type="entry name" value="TRANSCRIPTION FACTOR TCP15-RELATED"/>
    <property type="match status" value="1"/>
</dbReference>
<keyword evidence="5" id="KW-0539">Nucleus</keyword>
<feature type="region of interest" description="Disordered" evidence="6">
    <location>
        <begin position="136"/>
        <end position="156"/>
    </location>
</feature>
<evidence type="ECO:0000313" key="9">
    <source>
        <dbReference type="Proteomes" id="UP000825935"/>
    </source>
</evidence>
<keyword evidence="4" id="KW-0804">Transcription</keyword>
<evidence type="ECO:0000313" key="8">
    <source>
        <dbReference type="EMBL" id="KAH7423397.1"/>
    </source>
</evidence>
<evidence type="ECO:0000256" key="3">
    <source>
        <dbReference type="ARBA" id="ARBA00023125"/>
    </source>
</evidence>
<feature type="compositionally biased region" description="Basic and acidic residues" evidence="6">
    <location>
        <begin position="147"/>
        <end position="156"/>
    </location>
</feature>
<evidence type="ECO:0000256" key="6">
    <source>
        <dbReference type="SAM" id="MobiDB-lite"/>
    </source>
</evidence>
<dbReference type="Pfam" id="PF03634">
    <property type="entry name" value="TCP"/>
    <property type="match status" value="1"/>
</dbReference>
<feature type="region of interest" description="Disordered" evidence="6">
    <location>
        <begin position="545"/>
        <end position="575"/>
    </location>
</feature>
<feature type="compositionally biased region" description="Low complexity" evidence="6">
    <location>
        <begin position="215"/>
        <end position="229"/>
    </location>
</feature>
<proteinExistence type="predicted"/>
<evidence type="ECO:0000259" key="7">
    <source>
        <dbReference type="PROSITE" id="PS51369"/>
    </source>
</evidence>
<feature type="region of interest" description="Disordered" evidence="6">
    <location>
        <begin position="1"/>
        <end position="20"/>
    </location>
</feature>
<evidence type="ECO:0000256" key="1">
    <source>
        <dbReference type="ARBA" id="ARBA00004123"/>
    </source>
</evidence>
<dbReference type="InterPro" id="IPR005333">
    <property type="entry name" value="Transcription_factor_TCP"/>
</dbReference>
<sequence length="575" mass="59727">MDSAELGQSASKAEDSPKPTLPLQLVQYEQSDSRNISLGYGHQQHYPFFVSSSSSLTHAMAVMAAANTGIASPRVDPSLAMSVAASNNVGQKQMPEAQPISGLASMPGQVAAARPHPQSHELTIGGVASTSDAGLIVPKKPPAKRSSTKDRHTKVDGRGRRIRMPAACAARIFQLTRELGHKSDGETVEWLLHHAEAAVFAATGSGTIPASFQTSGGSMRSTSSSISASLHKGPSWSSLASSALGQRGDSMDALQMTRLDHTRRTDWDQSAEEHVNRRMDLSIGQSPLSDDPRVNIGALGHDVMSGYHSAEGLMADVGDQGLGGAEPMDSSGNMRKRFRISSLSHLKDDRSELARSSIRSPVGSAVEGSISAASSGLMPMWAVAPPSALTNTSQLPGPFWMVPLSASAPSAAIATGGPVQEQIWALPSIAPSTAIYRMSNPGAAGHSMHLSSGATQGISTAVGAAGAANSPHSSGMSMIPSAASMMPGAPVAFMHRLGGMGLDLQGSHFEQMPSGLLQQSSHQQIGSAPGDQHLGMLAAINAAYSNRSSSQPDQQHSIASGRQQGKSSEDDTSSQ</sequence>
<comment type="caution">
    <text evidence="8">The sequence shown here is derived from an EMBL/GenBank/DDBJ whole genome shotgun (WGS) entry which is preliminary data.</text>
</comment>
<feature type="compositionally biased region" description="Polar residues" evidence="6">
    <location>
        <begin position="1"/>
        <end position="11"/>
    </location>
</feature>
<dbReference type="OrthoDB" id="1911901at2759"/>
<dbReference type="Proteomes" id="UP000825935">
    <property type="component" value="Chromosome 12"/>
</dbReference>
<dbReference type="InterPro" id="IPR017887">
    <property type="entry name" value="TF_TCP_subgr"/>
</dbReference>
<reference evidence="8" key="1">
    <citation type="submission" date="2021-08" db="EMBL/GenBank/DDBJ databases">
        <title>WGS assembly of Ceratopteris richardii.</title>
        <authorList>
            <person name="Marchant D.B."/>
            <person name="Chen G."/>
            <person name="Jenkins J."/>
            <person name="Shu S."/>
            <person name="Leebens-Mack J."/>
            <person name="Grimwood J."/>
            <person name="Schmutz J."/>
            <person name="Soltis P."/>
            <person name="Soltis D."/>
            <person name="Chen Z.-H."/>
        </authorList>
    </citation>
    <scope>NUCLEOTIDE SEQUENCE</scope>
    <source>
        <strain evidence="8">Whitten #5841</strain>
        <tissue evidence="8">Leaf</tissue>
    </source>
</reference>
<protein>
    <recommendedName>
        <fullName evidence="7">TCP domain-containing protein</fullName>
    </recommendedName>
</protein>
<accession>A0A8T2TJ75</accession>
<dbReference type="PROSITE" id="PS51369">
    <property type="entry name" value="TCP"/>
    <property type="match status" value="1"/>
</dbReference>